<dbReference type="Pfam" id="PF02518">
    <property type="entry name" value="HATPase_c"/>
    <property type="match status" value="1"/>
</dbReference>
<reference evidence="5 6" key="1">
    <citation type="submission" date="2019-11" db="EMBL/GenBank/DDBJ databases">
        <title>Caenimonas koreensis gen. nov., sp. nov., isolated from activated sludge.</title>
        <authorList>
            <person name="Seung H.R."/>
        </authorList>
    </citation>
    <scope>NUCLEOTIDE SEQUENCE [LARGE SCALE GENOMIC DNA]</scope>
    <source>
        <strain evidence="5 6">EMB320</strain>
    </source>
</reference>
<dbReference type="Pfam" id="PF13191">
    <property type="entry name" value="AAA_16"/>
    <property type="match status" value="1"/>
</dbReference>
<evidence type="ECO:0000259" key="4">
    <source>
        <dbReference type="PROSITE" id="PS50109"/>
    </source>
</evidence>
<feature type="domain" description="Protein kinase" evidence="3">
    <location>
        <begin position="1"/>
        <end position="271"/>
    </location>
</feature>
<dbReference type="InterPro" id="IPR000719">
    <property type="entry name" value="Prot_kinase_dom"/>
</dbReference>
<dbReference type="InterPro" id="IPR036890">
    <property type="entry name" value="HATPase_C_sf"/>
</dbReference>
<evidence type="ECO:0000259" key="3">
    <source>
        <dbReference type="PROSITE" id="PS50011"/>
    </source>
</evidence>
<dbReference type="SUPFAM" id="SSF55781">
    <property type="entry name" value="GAF domain-like"/>
    <property type="match status" value="1"/>
</dbReference>
<dbReference type="SUPFAM" id="SSF55874">
    <property type="entry name" value="ATPase domain of HSP90 chaperone/DNA topoisomerase II/histidine kinase"/>
    <property type="match status" value="1"/>
</dbReference>
<dbReference type="CDD" id="cd14014">
    <property type="entry name" value="STKc_PknB_like"/>
    <property type="match status" value="1"/>
</dbReference>
<dbReference type="SMART" id="SM00387">
    <property type="entry name" value="HATPase_c"/>
    <property type="match status" value="1"/>
</dbReference>
<dbReference type="EC" id="2.7.13.3" evidence="2"/>
<organism evidence="5 6">
    <name type="scientific">Caenimonas koreensis DSM 17982</name>
    <dbReference type="NCBI Taxonomy" id="1121255"/>
    <lineage>
        <taxon>Bacteria</taxon>
        <taxon>Pseudomonadati</taxon>
        <taxon>Pseudomonadota</taxon>
        <taxon>Betaproteobacteria</taxon>
        <taxon>Burkholderiales</taxon>
        <taxon>Comamonadaceae</taxon>
        <taxon>Caenimonas</taxon>
    </lineage>
</organism>
<name>A0A844AQ30_9BURK</name>
<dbReference type="Pfam" id="PF00069">
    <property type="entry name" value="Pkinase"/>
    <property type="match status" value="1"/>
</dbReference>
<dbReference type="InterPro" id="IPR003018">
    <property type="entry name" value="GAF"/>
</dbReference>
<dbReference type="InterPro" id="IPR029016">
    <property type="entry name" value="GAF-like_dom_sf"/>
</dbReference>
<dbReference type="Gene3D" id="1.10.510.10">
    <property type="entry name" value="Transferase(Phosphotransferase) domain 1"/>
    <property type="match status" value="1"/>
</dbReference>
<dbReference type="PRINTS" id="PR00344">
    <property type="entry name" value="BCTRLSENSOR"/>
</dbReference>
<comment type="catalytic activity">
    <reaction evidence="1">
        <text>ATP + protein L-histidine = ADP + protein N-phospho-L-histidine.</text>
        <dbReference type="EC" id="2.7.13.3"/>
    </reaction>
</comment>
<dbReference type="GO" id="GO:0005524">
    <property type="term" value="F:ATP binding"/>
    <property type="evidence" value="ECO:0007669"/>
    <property type="project" value="InterPro"/>
</dbReference>
<accession>A0A844AQ30</accession>
<evidence type="ECO:0000313" key="5">
    <source>
        <dbReference type="EMBL" id="MRD46094.1"/>
    </source>
</evidence>
<dbReference type="PROSITE" id="PS50109">
    <property type="entry name" value="HIS_KIN"/>
    <property type="match status" value="1"/>
</dbReference>
<proteinExistence type="predicted"/>
<dbReference type="GO" id="GO:0004673">
    <property type="term" value="F:protein histidine kinase activity"/>
    <property type="evidence" value="ECO:0007669"/>
    <property type="project" value="UniProtKB-EC"/>
</dbReference>
<dbReference type="PANTHER" id="PTHR43642">
    <property type="entry name" value="HYBRID SIGNAL TRANSDUCTION HISTIDINE KINASE G"/>
    <property type="match status" value="1"/>
</dbReference>
<dbReference type="PANTHER" id="PTHR43642:SF1">
    <property type="entry name" value="HYBRID SIGNAL TRANSDUCTION HISTIDINE KINASE G"/>
    <property type="match status" value="1"/>
</dbReference>
<protein>
    <recommendedName>
        <fullName evidence="2">histidine kinase</fullName>
        <ecNumber evidence="2">2.7.13.3</ecNumber>
    </recommendedName>
</protein>
<dbReference type="Gene3D" id="3.30.450.40">
    <property type="match status" value="1"/>
</dbReference>
<dbReference type="InterPro" id="IPR053159">
    <property type="entry name" value="Hybrid_Histidine_Kinase"/>
</dbReference>
<feature type="domain" description="Histidine kinase" evidence="4">
    <location>
        <begin position="1501"/>
        <end position="1762"/>
    </location>
</feature>
<dbReference type="InterPro" id="IPR011009">
    <property type="entry name" value="Kinase-like_dom_sf"/>
</dbReference>
<evidence type="ECO:0000256" key="2">
    <source>
        <dbReference type="ARBA" id="ARBA00012438"/>
    </source>
</evidence>
<dbReference type="Gene3D" id="3.30.565.10">
    <property type="entry name" value="Histidine kinase-like ATPase, C-terminal domain"/>
    <property type="match status" value="1"/>
</dbReference>
<dbReference type="InterPro" id="IPR003594">
    <property type="entry name" value="HATPase_dom"/>
</dbReference>
<dbReference type="PROSITE" id="PS50011">
    <property type="entry name" value="PROTEIN_KINASE_DOM"/>
    <property type="match status" value="1"/>
</dbReference>
<dbReference type="InterPro" id="IPR041664">
    <property type="entry name" value="AAA_16"/>
</dbReference>
<gene>
    <name evidence="5" type="ORF">GHT07_02300</name>
</gene>
<keyword evidence="6" id="KW-1185">Reference proteome</keyword>
<dbReference type="InterPro" id="IPR004358">
    <property type="entry name" value="Sig_transdc_His_kin-like_C"/>
</dbReference>
<dbReference type="OrthoDB" id="9801841at2"/>
<dbReference type="Proteomes" id="UP000487350">
    <property type="component" value="Unassembled WGS sequence"/>
</dbReference>
<comment type="caution">
    <text evidence="5">The sequence shown here is derived from an EMBL/GenBank/DDBJ whole genome shotgun (WGS) entry which is preliminary data.</text>
</comment>
<sequence length="1765" mass="190930">MREYARRLAAPRQPHVSLSSPGSPTARVLYESNSTLVLRMGGRDASIVKEYLGLHAAHRHAAELDVLSRLQSVKGVARLAVPPRPGVLALVDSGGQSLAAMLRMQQVLPDMLLSIATQTARILVGVHAAGVIHRDINPANLIWCDGRVELIDFDVAGPLERLRTVDLDGQIVGTLAYIAPEQTGRTARPVDQRSDLYALGATLYQLATGRLPFEEADALQMVHAHLTREPMAPCDVDSRVSRAFSQIVMRLLAKAPEDRYQSAEGLLHDLARVSAHDGSPQTPFVLGERDFPAQLTGPAGLVGRQDELNQLRTVFASALHGSGRTVLVAGASGVGKTALMREMRPWVGAAGGWFVQGKVDQLQRDAAAEGAFTQALRAVARLLLAQDDESLRVQRLAIENALGRNAAFLTSTLAEFELLLGVQPPPGDIDPSTAESRFIQAALDLLSAIASPQRPLVIELDDLHWAGAMTLRMFERVMTSPALPGVMLVGTYRPVDADAQLASFLDRWRALPAPPVHLALENLPPEAASDLVARTLRLGRERAGQLARSLQSLTGGNPFDTLEMLNALRRDGVLRLMPEGWQWEDAAIARFVGRSNVVDLLAIRIARLAAPTRSVLELMSCLGNSVELPLLEVATGLNVHALREQLAAALDDGLLVVDAHSPNTIYFRHDRVQQAVLAPLDEPQRAAAHLTLARRLAGHTQFHGDAAHHFAQCVPLLQDPAEQRVAAQLLNAAADRQASTADYALAERYLIAARTVLAAHRDPSDSALRLAIDTKLHTALYSLGRHDELDALFADIEARAADPMDLLEPVCQRMRVLDLRRDAQGALGAAVALLARLGVQVPADFDDPTVPARLDALADWLRMDSAIAHASRAQIQEPRQLAVARLLSRMVRSASIDKAQQWALEWSILECLKLWTDHGACADLLVGIARISMMLMRSRGDYRTGYDITRHVLEVGEALAYEPQTSEARAVFAYVSCYWIEPFESAAGHATRAYEGVRSSGDIAYACFVRRLSTWIGFEIAPTIGASMDDIAQGLVVCQRAGNQTAEAMYRIEAQMMRALAGLTDGPLSLQDAQFDEAALIAGMGRTPFAAMTYHSRKFFLCMIFGDRHALAHHVEQLVALHGDDLVFVEAHLAVALCAAWQLQALDDGAALRADVLRTELDAQWRWFAARAADQPYNFAHLERLLAAERAWAAGQWWEAARAFDTAVAQVRKRKRAWQRALIVERAGRFHLAQGLAQTGQLLLAEALGHYEAWGATAKVAQMRAEHDFLHAGAPVAMESNSLVSVLTTTSSRGAGAMSSNTLDFVGLLQASQALSSETSLPSLAARVTGVLEALTGATHVHVLSLNDGAWRLLAPHPHAGPIELAEAHVQALLPMSAVRYAERTGEMLVVDDAVSDNRFMRDAYFADAAVCSLVVAPIVSQGQVRAMLLLENRSGRAAFNPQRLDAVHLIAGQLAVSIVNAQLYESLESRVIARTRELHEAQARLVSAARRAGKAEIANNVLHNIGNVLNSVTVSASLARRTLGNSRAASLGRVASLLDEQRDSIASFMADDPRGKALPGYLRQLMTAIEAERSEAVTDLERMSSGIEHIRYLVATQQSNAGPSSMLEVTTPHDLLGEALHVCATLIEQHGVRVERDYAQIPLLYLDKPRLLQIAVNLIGNAAQAMEDVPPASRVLTIATAISSTDEGDRLRITVSDRGVGIDADNLTRIFGHGFSSRKDGHGFGLHASAVAAVEMGGTVTAHSDGPGRGATFTIDVPLVPAPA</sequence>
<dbReference type="Pfam" id="PF01590">
    <property type="entry name" value="GAF"/>
    <property type="match status" value="1"/>
</dbReference>
<evidence type="ECO:0000256" key="1">
    <source>
        <dbReference type="ARBA" id="ARBA00000085"/>
    </source>
</evidence>
<evidence type="ECO:0000313" key="6">
    <source>
        <dbReference type="Proteomes" id="UP000487350"/>
    </source>
</evidence>
<dbReference type="InterPro" id="IPR027417">
    <property type="entry name" value="P-loop_NTPase"/>
</dbReference>
<dbReference type="SMART" id="SM00065">
    <property type="entry name" value="GAF"/>
    <property type="match status" value="1"/>
</dbReference>
<dbReference type="SUPFAM" id="SSF56112">
    <property type="entry name" value="Protein kinase-like (PK-like)"/>
    <property type="match status" value="1"/>
</dbReference>
<dbReference type="SUPFAM" id="SSF52540">
    <property type="entry name" value="P-loop containing nucleoside triphosphate hydrolases"/>
    <property type="match status" value="1"/>
</dbReference>
<dbReference type="Gene3D" id="3.40.50.300">
    <property type="entry name" value="P-loop containing nucleotide triphosphate hydrolases"/>
    <property type="match status" value="1"/>
</dbReference>
<dbReference type="InterPro" id="IPR005467">
    <property type="entry name" value="His_kinase_dom"/>
</dbReference>
<dbReference type="SMART" id="SM00220">
    <property type="entry name" value="S_TKc"/>
    <property type="match status" value="1"/>
</dbReference>
<dbReference type="EMBL" id="WJBU01000002">
    <property type="protein sequence ID" value="MRD46094.1"/>
    <property type="molecule type" value="Genomic_DNA"/>
</dbReference>